<evidence type="ECO:0000256" key="2">
    <source>
        <dbReference type="ARBA" id="ARBA00008572"/>
    </source>
</evidence>
<feature type="transmembrane region" description="Helical" evidence="9">
    <location>
        <begin position="164"/>
        <end position="185"/>
    </location>
</feature>
<dbReference type="PANTHER" id="PTHR43243:SF62">
    <property type="entry name" value="CATIONIC AMINO ACID TRANSPORTER 8, VACUOLAR"/>
    <property type="match status" value="1"/>
</dbReference>
<evidence type="ECO:0000256" key="4">
    <source>
        <dbReference type="ARBA" id="ARBA00022692"/>
    </source>
</evidence>
<accession>A0A7I8KJX5</accession>
<feature type="transmembrane region" description="Helical" evidence="9">
    <location>
        <begin position="412"/>
        <end position="431"/>
    </location>
</feature>
<keyword evidence="12" id="KW-1185">Reference proteome</keyword>
<dbReference type="InterPro" id="IPR002293">
    <property type="entry name" value="AA/rel_permease1"/>
</dbReference>
<evidence type="ECO:0000256" key="1">
    <source>
        <dbReference type="ARBA" id="ARBA00004141"/>
    </source>
</evidence>
<keyword evidence="4 9" id="KW-0812">Transmembrane</keyword>
<dbReference type="GO" id="GO:0005313">
    <property type="term" value="F:L-glutamate transmembrane transporter activity"/>
    <property type="evidence" value="ECO:0007669"/>
    <property type="project" value="TreeGrafter"/>
</dbReference>
<dbReference type="PANTHER" id="PTHR43243">
    <property type="entry name" value="INNER MEMBRANE TRANSPORTER YGJI-RELATED"/>
    <property type="match status" value="1"/>
</dbReference>
<keyword evidence="7 9" id="KW-0472">Membrane</keyword>
<dbReference type="Pfam" id="PF13906">
    <property type="entry name" value="AA_permease_C"/>
    <property type="match status" value="1"/>
</dbReference>
<feature type="transmembrane region" description="Helical" evidence="9">
    <location>
        <begin position="281"/>
        <end position="302"/>
    </location>
</feature>
<name>A0A7I8KJX5_SPIIN</name>
<keyword evidence="3" id="KW-0813">Transport</keyword>
<feature type="transmembrane region" description="Helical" evidence="9">
    <location>
        <begin position="472"/>
        <end position="491"/>
    </location>
</feature>
<sequence length="605" mass="63826">MGDKSSEGGGGRLDGWPPSPSEGGRRGYWRWSKEDFFPGPSFASWAAYAAAVAETGPRLRSRLLRRSTSAAELRLLPKRSEHGLRKCLTWWDLAWLGFGAVVGSGVFVLTGLEARYDSGPAIVLAYAAAGFTALLSVFCYAEFAVEIPSAGGSFTYLRVELGDFVAYIAAANILLEALVGAAGVARSWTSYFATLIDRHPDSLRIRVPALADGFNLLDPIAVAVLVACSAFAASGTRRASCFNWVTSLVSIAVIGFIVVGGSVHAAPSNLTPFFPFGAKGVFRAAGVVYWAYTGFDMVATMAEETRNPARDIPLGLVGSMAAITAVYCVMALVLCMMQSYEALDPDAAFSVAFAAVGMRWAKYLVSLGALKGMTTGLLVGALGQSRYTTQIARAHMIPPFFALVHPKTGTPVNATVLITGAAACIALFSSLDVLATVSSISTLFIFMLTAVSLLIRRYYVRGVTKRSGRLKLLSLLVLIVGSSAGMAACWVSDYRAWAGYAGGGAVWLLATLGLALAVPQQRAPRVWGAPLVPWLPSLSIAANLFLMASLGSDAFMRFGVCTAVMLAYYLIVGLHATYDVDQQQQASEASPADKGGNASGGGEGP</sequence>
<dbReference type="Pfam" id="PF13520">
    <property type="entry name" value="AA_permease_2"/>
    <property type="match status" value="1"/>
</dbReference>
<protein>
    <recommendedName>
        <fullName evidence="10">Cationic amino acid transporter C-terminal domain-containing protein</fullName>
    </recommendedName>
</protein>
<gene>
    <name evidence="11" type="ORF">SI8410_06008397</name>
</gene>
<feature type="transmembrane region" description="Helical" evidence="9">
    <location>
        <begin position="88"/>
        <end position="109"/>
    </location>
</feature>
<comment type="similarity">
    <text evidence="2">Belongs to the amino acid-polyamine-organocation (APC) superfamily. Cationic amino acid transporter (CAT) (TC 2.A.3.3) family.</text>
</comment>
<evidence type="ECO:0000256" key="7">
    <source>
        <dbReference type="ARBA" id="ARBA00023136"/>
    </source>
</evidence>
<dbReference type="AlphaFoldDB" id="A0A7I8KJX5"/>
<dbReference type="EMBL" id="LR746269">
    <property type="protein sequence ID" value="CAA7397732.1"/>
    <property type="molecule type" value="Genomic_DNA"/>
</dbReference>
<dbReference type="FunFam" id="1.20.1740.10:FF:000035">
    <property type="entry name" value="Cationic amino acid transporter 5"/>
    <property type="match status" value="1"/>
</dbReference>
<feature type="region of interest" description="Disordered" evidence="8">
    <location>
        <begin position="1"/>
        <end position="25"/>
    </location>
</feature>
<dbReference type="GO" id="GO:0005886">
    <property type="term" value="C:plasma membrane"/>
    <property type="evidence" value="ECO:0007669"/>
    <property type="project" value="TreeGrafter"/>
</dbReference>
<evidence type="ECO:0000256" key="3">
    <source>
        <dbReference type="ARBA" id="ARBA00022448"/>
    </source>
</evidence>
<feature type="region of interest" description="Disordered" evidence="8">
    <location>
        <begin position="585"/>
        <end position="605"/>
    </location>
</feature>
<keyword evidence="5" id="KW-0029">Amino-acid transport</keyword>
<feature type="transmembrane region" description="Helical" evidence="9">
    <location>
        <begin position="360"/>
        <end position="383"/>
    </location>
</feature>
<feature type="transmembrane region" description="Helical" evidence="9">
    <location>
        <begin position="121"/>
        <end position="143"/>
    </location>
</feature>
<feature type="transmembrane region" description="Helical" evidence="9">
    <location>
        <begin position="554"/>
        <end position="574"/>
    </location>
</feature>
<reference evidence="11" key="1">
    <citation type="submission" date="2020-02" db="EMBL/GenBank/DDBJ databases">
        <authorList>
            <person name="Scholz U."/>
            <person name="Mascher M."/>
            <person name="Fiebig A."/>
        </authorList>
    </citation>
    <scope>NUCLEOTIDE SEQUENCE</scope>
</reference>
<evidence type="ECO:0000259" key="10">
    <source>
        <dbReference type="Pfam" id="PF13906"/>
    </source>
</evidence>
<feature type="domain" description="Cationic amino acid transporter C-terminal" evidence="10">
    <location>
        <begin position="527"/>
        <end position="576"/>
    </location>
</feature>
<organism evidence="11 12">
    <name type="scientific">Spirodela intermedia</name>
    <name type="common">Intermediate duckweed</name>
    <dbReference type="NCBI Taxonomy" id="51605"/>
    <lineage>
        <taxon>Eukaryota</taxon>
        <taxon>Viridiplantae</taxon>
        <taxon>Streptophyta</taxon>
        <taxon>Embryophyta</taxon>
        <taxon>Tracheophyta</taxon>
        <taxon>Spermatophyta</taxon>
        <taxon>Magnoliopsida</taxon>
        <taxon>Liliopsida</taxon>
        <taxon>Araceae</taxon>
        <taxon>Lemnoideae</taxon>
        <taxon>Spirodela</taxon>
    </lineage>
</organism>
<evidence type="ECO:0000313" key="12">
    <source>
        <dbReference type="Proteomes" id="UP000663760"/>
    </source>
</evidence>
<dbReference type="OrthoDB" id="3900342at2759"/>
<feature type="transmembrane region" description="Helical" evidence="9">
    <location>
        <begin position="314"/>
        <end position="340"/>
    </location>
</feature>
<proteinExistence type="inferred from homology"/>
<comment type="subcellular location">
    <subcellularLocation>
        <location evidence="1">Membrane</location>
        <topology evidence="1">Multi-pass membrane protein</topology>
    </subcellularLocation>
</comment>
<dbReference type="InterPro" id="IPR029485">
    <property type="entry name" value="CAT_C"/>
</dbReference>
<feature type="transmembrane region" description="Helical" evidence="9">
    <location>
        <begin position="241"/>
        <end position="261"/>
    </location>
</feature>
<feature type="transmembrane region" description="Helical" evidence="9">
    <location>
        <begin position="437"/>
        <end position="460"/>
    </location>
</feature>
<evidence type="ECO:0000313" key="11">
    <source>
        <dbReference type="EMBL" id="CAA7397732.1"/>
    </source>
</evidence>
<keyword evidence="6 9" id="KW-1133">Transmembrane helix</keyword>
<evidence type="ECO:0000256" key="5">
    <source>
        <dbReference type="ARBA" id="ARBA00022970"/>
    </source>
</evidence>
<evidence type="ECO:0000256" key="9">
    <source>
        <dbReference type="SAM" id="Phobius"/>
    </source>
</evidence>
<feature type="transmembrane region" description="Helical" evidence="9">
    <location>
        <begin position="497"/>
        <end position="519"/>
    </location>
</feature>
<dbReference type="Gene3D" id="1.20.1740.10">
    <property type="entry name" value="Amino acid/polyamine transporter I"/>
    <property type="match status" value="1"/>
</dbReference>
<evidence type="ECO:0000256" key="6">
    <source>
        <dbReference type="ARBA" id="ARBA00022989"/>
    </source>
</evidence>
<evidence type="ECO:0000256" key="8">
    <source>
        <dbReference type="SAM" id="MobiDB-lite"/>
    </source>
</evidence>
<feature type="transmembrane region" description="Helical" evidence="9">
    <location>
        <begin position="531"/>
        <end position="548"/>
    </location>
</feature>
<dbReference type="Proteomes" id="UP000663760">
    <property type="component" value="Chromosome 6"/>
</dbReference>
<dbReference type="GO" id="GO:0015189">
    <property type="term" value="F:L-lysine transmembrane transporter activity"/>
    <property type="evidence" value="ECO:0007669"/>
    <property type="project" value="TreeGrafter"/>
</dbReference>